<dbReference type="PANTHER" id="PTHR30304">
    <property type="entry name" value="D-TAGATOSE-1,6-BISPHOSPHATE ALDOLASE"/>
    <property type="match status" value="1"/>
</dbReference>
<evidence type="ECO:0000313" key="4">
    <source>
        <dbReference type="EMBL" id="PYI35016.1"/>
    </source>
</evidence>
<name>A0A2V5JFR8_9EURO</name>
<dbReference type="SUPFAM" id="SSF51569">
    <property type="entry name" value="Aldolase"/>
    <property type="match status" value="1"/>
</dbReference>
<accession>A0A2V5JFR8</accession>
<dbReference type="EC" id="4.1.2.13" evidence="3"/>
<keyword evidence="3" id="KW-0456">Lyase</keyword>
<dbReference type="InterPro" id="IPR050246">
    <property type="entry name" value="Class_II_FBP_aldolase"/>
</dbReference>
<dbReference type="GO" id="GO:0006096">
    <property type="term" value="P:glycolytic process"/>
    <property type="evidence" value="ECO:0007669"/>
    <property type="project" value="UniProtKB-UniPathway"/>
</dbReference>
<evidence type="ECO:0000256" key="3">
    <source>
        <dbReference type="RuleBase" id="RU366023"/>
    </source>
</evidence>
<organism evidence="4 5">
    <name type="scientific">Aspergillus indologenus CBS 114.80</name>
    <dbReference type="NCBI Taxonomy" id="1450541"/>
    <lineage>
        <taxon>Eukaryota</taxon>
        <taxon>Fungi</taxon>
        <taxon>Dikarya</taxon>
        <taxon>Ascomycota</taxon>
        <taxon>Pezizomycotina</taxon>
        <taxon>Eurotiomycetes</taxon>
        <taxon>Eurotiomycetidae</taxon>
        <taxon>Eurotiales</taxon>
        <taxon>Aspergillaceae</taxon>
        <taxon>Aspergillus</taxon>
        <taxon>Aspergillus subgen. Circumdati</taxon>
    </lineage>
</organism>
<reference evidence="4 5" key="1">
    <citation type="submission" date="2018-02" db="EMBL/GenBank/DDBJ databases">
        <title>The genomes of Aspergillus section Nigri reveals drivers in fungal speciation.</title>
        <authorList>
            <consortium name="DOE Joint Genome Institute"/>
            <person name="Vesth T.C."/>
            <person name="Nybo J."/>
            <person name="Theobald S."/>
            <person name="Brandl J."/>
            <person name="Frisvad J.C."/>
            <person name="Nielsen K.F."/>
            <person name="Lyhne E.K."/>
            <person name="Kogle M.E."/>
            <person name="Kuo A."/>
            <person name="Riley R."/>
            <person name="Clum A."/>
            <person name="Nolan M."/>
            <person name="Lipzen A."/>
            <person name="Salamov A."/>
            <person name="Henrissat B."/>
            <person name="Wiebenga A."/>
            <person name="De vries R.P."/>
            <person name="Grigoriev I.V."/>
            <person name="Mortensen U.H."/>
            <person name="Andersen M.R."/>
            <person name="Baker S.E."/>
        </authorList>
    </citation>
    <scope>NUCLEOTIDE SEQUENCE [LARGE SCALE GENOMIC DNA]</scope>
    <source>
        <strain evidence="4 5">CBS 114.80</strain>
    </source>
</reference>
<evidence type="ECO:0000256" key="1">
    <source>
        <dbReference type="PIRSR" id="PIRSR001359-1"/>
    </source>
</evidence>
<proteinExistence type="inferred from homology"/>
<dbReference type="Gene3D" id="3.20.20.70">
    <property type="entry name" value="Aldolase class I"/>
    <property type="match status" value="1"/>
</dbReference>
<comment type="catalytic activity">
    <reaction evidence="3">
        <text>beta-D-fructose 1,6-bisphosphate = D-glyceraldehyde 3-phosphate + dihydroxyacetone phosphate</text>
        <dbReference type="Rhea" id="RHEA:14729"/>
        <dbReference type="ChEBI" id="CHEBI:32966"/>
        <dbReference type="ChEBI" id="CHEBI:57642"/>
        <dbReference type="ChEBI" id="CHEBI:59776"/>
        <dbReference type="EC" id="4.1.2.13"/>
    </reaction>
</comment>
<feature type="binding site" evidence="2">
    <location>
        <position position="84"/>
    </location>
    <ligand>
        <name>Zn(2+)</name>
        <dbReference type="ChEBI" id="CHEBI:29105"/>
        <label>1</label>
        <note>catalytic</note>
    </ligand>
</feature>
<feature type="binding site" evidence="2">
    <location>
        <position position="182"/>
    </location>
    <ligand>
        <name>Zn(2+)</name>
        <dbReference type="ChEBI" id="CHEBI:29105"/>
        <label>1</label>
        <note>catalytic</note>
    </ligand>
</feature>
<comment type="similarity">
    <text evidence="3">Belongs to the class II fructose-bisphosphate aldolase family.</text>
</comment>
<dbReference type="PIRSF" id="PIRSF001359">
    <property type="entry name" value="F_bP_aldolase_II"/>
    <property type="match status" value="1"/>
</dbReference>
<protein>
    <recommendedName>
        <fullName evidence="3">Fructose-bisphosphate aldolase</fullName>
        <shortName evidence="3">FBP aldolase</shortName>
        <ecNumber evidence="3">4.1.2.13</ecNumber>
    </recommendedName>
</protein>
<evidence type="ECO:0000313" key="5">
    <source>
        <dbReference type="Proteomes" id="UP000248817"/>
    </source>
</evidence>
<keyword evidence="5" id="KW-1185">Reference proteome</keyword>
<feature type="binding site" evidence="2">
    <location>
        <position position="106"/>
    </location>
    <ligand>
        <name>Zn(2+)</name>
        <dbReference type="ChEBI" id="CHEBI:29105"/>
        <label>2</label>
    </ligand>
</feature>
<feature type="active site" description="Proton donor" evidence="1">
    <location>
        <position position="83"/>
    </location>
</feature>
<dbReference type="GO" id="GO:0008270">
    <property type="term" value="F:zinc ion binding"/>
    <property type="evidence" value="ECO:0007669"/>
    <property type="project" value="UniProtKB-UniRule"/>
</dbReference>
<dbReference type="AlphaFoldDB" id="A0A2V5JFR8"/>
<dbReference type="InterPro" id="IPR013785">
    <property type="entry name" value="Aldolase_TIM"/>
</dbReference>
<comment type="pathway">
    <text evidence="3">Carbohydrate degradation; glycolysis; D-glyceraldehyde 3-phosphate and glycerone phosphate from D-glucose: step 4/4.</text>
</comment>
<evidence type="ECO:0000256" key="2">
    <source>
        <dbReference type="PIRSR" id="PIRSR001359-3"/>
    </source>
</evidence>
<comment type="cofactor">
    <cofactor evidence="2 3">
        <name>Zn(2+)</name>
        <dbReference type="ChEBI" id="CHEBI:29105"/>
    </cofactor>
    <text evidence="2 3">Binds 2 Zn(2+) ions per subunit. One is catalytic and the other provides a structural contribution.</text>
</comment>
<feature type="binding site" evidence="2">
    <location>
        <position position="136"/>
    </location>
    <ligand>
        <name>Zn(2+)</name>
        <dbReference type="ChEBI" id="CHEBI:29105"/>
        <label>2</label>
    </ligand>
</feature>
<gene>
    <name evidence="4" type="ORF">BP00DRAFT_363707</name>
</gene>
<feature type="binding site" evidence="2">
    <location>
        <position position="229"/>
    </location>
    <ligand>
        <name>Zn(2+)</name>
        <dbReference type="ChEBI" id="CHEBI:29105"/>
        <label>1</label>
        <note>catalytic</note>
    </ligand>
</feature>
<sequence>MTWRGKNRTLQILASAEKGRYGVLAAIVYNVEHITAFVRAAENRRSPLILQLFPSSLEQTPPLIHAAAAAARSASVPVSVHLDHAQDSEQIQYVADNLPFDSIMVDMSHYEKEENLAKTRALREYCHGRGIAVEAETGYIEGGEDGIVGTGDLEGILTTSEDVEQFLDAGVDLLAPSVGNLHGDYGPRGPQLDMNQSVAEREAWVFRTDSCRLHQVGRALNGRARLVLHGTNDFPPELCRACVAVGVTKFNVNKLVLDPWHEHLRRNVNKPLTQLMGEGIEVLTREMEKWMDVVGSSGMADTAGAPATP</sequence>
<dbReference type="UniPathway" id="UPA00109">
    <property type="reaction ID" value="UER00183"/>
</dbReference>
<dbReference type="Pfam" id="PF01116">
    <property type="entry name" value="F_bP_aldolase"/>
    <property type="match status" value="1"/>
</dbReference>
<dbReference type="InterPro" id="IPR000771">
    <property type="entry name" value="FBA_II"/>
</dbReference>
<keyword evidence="2 3" id="KW-0862">Zinc</keyword>
<dbReference type="Proteomes" id="UP000248817">
    <property type="component" value="Unassembled WGS sequence"/>
</dbReference>
<keyword evidence="3" id="KW-0324">Glycolysis</keyword>
<dbReference type="GO" id="GO:0004332">
    <property type="term" value="F:fructose-bisphosphate aldolase activity"/>
    <property type="evidence" value="ECO:0007669"/>
    <property type="project" value="UniProtKB-EC"/>
</dbReference>
<keyword evidence="2 3" id="KW-0479">Metal-binding</keyword>
<comment type="function">
    <text evidence="3">Catalyzes the aldol condensation of dihydroxyacetone phosphate (DHAP or glycerone-phosphate) with glyceraldehyde 3-phosphate (G3P) to form fructose 1,6-bisphosphate (FBP) in gluconeogenesis and the reverse reaction in glycolysis.</text>
</comment>
<dbReference type="EMBL" id="KZ825472">
    <property type="protein sequence ID" value="PYI35016.1"/>
    <property type="molecule type" value="Genomic_DNA"/>
</dbReference>
<dbReference type="PANTHER" id="PTHR30304:SF0">
    <property type="entry name" value="D-TAGATOSE-1,6-BISPHOSPHATE ALDOLASE SUBUNIT GATY-RELATED"/>
    <property type="match status" value="1"/>
</dbReference>